<dbReference type="InterPro" id="IPR023935">
    <property type="entry name" value="Rep_factor-C_lsu"/>
</dbReference>
<evidence type="ECO:0000256" key="1">
    <source>
        <dbReference type="ARBA" id="ARBA00006878"/>
    </source>
</evidence>
<evidence type="ECO:0000256" key="4">
    <source>
        <dbReference type="ARBA" id="ARBA00022741"/>
    </source>
</evidence>
<dbReference type="GO" id="GO:0016887">
    <property type="term" value="F:ATP hydrolysis activity"/>
    <property type="evidence" value="ECO:0007669"/>
    <property type="project" value="InterPro"/>
</dbReference>
<dbReference type="EMBL" id="DSDY01000169">
    <property type="protein sequence ID" value="HDS11086.1"/>
    <property type="molecule type" value="Genomic_DNA"/>
</dbReference>
<feature type="region of interest" description="Disordered" evidence="8">
    <location>
        <begin position="431"/>
        <end position="467"/>
    </location>
</feature>
<accession>A0A7C1HX99</accession>
<protein>
    <recommendedName>
        <fullName evidence="2 7">Replication factor C large subunit</fullName>
        <shortName evidence="7">RFC large subunit</shortName>
    </recommendedName>
    <alternativeName>
        <fullName evidence="6 7">Clamp loader large subunit</fullName>
    </alternativeName>
</protein>
<feature type="binding site" evidence="7">
    <location>
        <begin position="51"/>
        <end position="58"/>
    </location>
    <ligand>
        <name>ATP</name>
        <dbReference type="ChEBI" id="CHEBI:30616"/>
    </ligand>
</feature>
<keyword evidence="4 7" id="KW-0547">Nucleotide-binding</keyword>
<dbReference type="Pfam" id="PF00004">
    <property type="entry name" value="AAA"/>
    <property type="match status" value="1"/>
</dbReference>
<sequence length="467" mass="52801">MSIAVPWIIKYRPKNLSQYVNQEEAKAFLSAWIKEWLRGGTPSKKAVLLHGPPGVGKTALAEALAGEFGLQIVEMNASDFRRKSDIEKVAMIASKARSFDGKPKIVLLDEVDGLSGKEDLGGVEAIIDVIKNTKNPIIMTANNAYANQLRTIRTMNEVVLIELKELHQKDVLEVLRRICEAEKIFCDDKALKTIHERNKGDLRSCINDLESIGRTYGKVTLDLVEKLLPYRDRELDPFETLRSIFFAKYTWQAKSAAMHSQLDFDTLLQWINENIPVQLTEPENIYQAYEALSRADVHKGRIIKSGSWDLLSYANDLSTAGVSLVAKKEKLKWIKYSFPAMIKMLAETKASREKLLSAAEKIARNVHVSRRTALAEFIPLIRVIYRLDRNKAAYIMKSLNISPDEAVVITGEQEARELLEKKLSELAALAKKREKTEKTSKPESKGYKPAGQSRETSSKHSRQRTLF</sequence>
<evidence type="ECO:0000256" key="6">
    <source>
        <dbReference type="ARBA" id="ARBA00032141"/>
    </source>
</evidence>
<dbReference type="GO" id="GO:0003689">
    <property type="term" value="F:DNA clamp loader activity"/>
    <property type="evidence" value="ECO:0007669"/>
    <property type="project" value="UniProtKB-UniRule"/>
</dbReference>
<evidence type="ECO:0000256" key="7">
    <source>
        <dbReference type="HAMAP-Rule" id="MF_01508"/>
    </source>
</evidence>
<dbReference type="SUPFAM" id="SSF52540">
    <property type="entry name" value="P-loop containing nucleoside triphosphate hydrolases"/>
    <property type="match status" value="1"/>
</dbReference>
<comment type="caution">
    <text evidence="10">The sequence shown here is derived from an EMBL/GenBank/DDBJ whole genome shotgun (WGS) entry which is preliminary data.</text>
</comment>
<proteinExistence type="inferred from homology"/>
<reference evidence="10" key="1">
    <citation type="journal article" date="2020" name="mSystems">
        <title>Genome- and Community-Level Interaction Insights into Carbon Utilization and Element Cycling Functions of Hydrothermarchaeota in Hydrothermal Sediment.</title>
        <authorList>
            <person name="Zhou Z."/>
            <person name="Liu Y."/>
            <person name="Xu W."/>
            <person name="Pan J."/>
            <person name="Luo Z.H."/>
            <person name="Li M."/>
        </authorList>
    </citation>
    <scope>NUCLEOTIDE SEQUENCE [LARGE SCALE GENOMIC DNA]</scope>
    <source>
        <strain evidence="10">SpSt-123</strain>
    </source>
</reference>
<dbReference type="InterPro" id="IPR003593">
    <property type="entry name" value="AAA+_ATPase"/>
</dbReference>
<dbReference type="CDD" id="cd00009">
    <property type="entry name" value="AAA"/>
    <property type="match status" value="1"/>
</dbReference>
<dbReference type="GO" id="GO:0006260">
    <property type="term" value="P:DNA replication"/>
    <property type="evidence" value="ECO:0007669"/>
    <property type="project" value="UniProtKB-UniRule"/>
</dbReference>
<comment type="subunit">
    <text evidence="7">Heteromultimer composed of small subunits (RfcS) and large subunits (RfcL).</text>
</comment>
<feature type="domain" description="AAA+ ATPase" evidence="9">
    <location>
        <begin position="43"/>
        <end position="162"/>
    </location>
</feature>
<evidence type="ECO:0000256" key="8">
    <source>
        <dbReference type="SAM" id="MobiDB-lite"/>
    </source>
</evidence>
<dbReference type="SMART" id="SM00382">
    <property type="entry name" value="AAA"/>
    <property type="match status" value="1"/>
</dbReference>
<dbReference type="GO" id="GO:0005524">
    <property type="term" value="F:ATP binding"/>
    <property type="evidence" value="ECO:0007669"/>
    <property type="project" value="UniProtKB-UniRule"/>
</dbReference>
<evidence type="ECO:0000259" key="9">
    <source>
        <dbReference type="SMART" id="SM00382"/>
    </source>
</evidence>
<evidence type="ECO:0000256" key="5">
    <source>
        <dbReference type="ARBA" id="ARBA00022840"/>
    </source>
</evidence>
<dbReference type="Gene3D" id="1.10.8.60">
    <property type="match status" value="1"/>
</dbReference>
<name>A0A7C1HX99_9CREN</name>
<evidence type="ECO:0000256" key="3">
    <source>
        <dbReference type="ARBA" id="ARBA00022705"/>
    </source>
</evidence>
<dbReference type="NCBIfam" id="NF003229">
    <property type="entry name" value="PRK04195.1-5"/>
    <property type="match status" value="1"/>
</dbReference>
<organism evidence="10">
    <name type="scientific">Fervidicoccus fontis</name>
    <dbReference type="NCBI Taxonomy" id="683846"/>
    <lineage>
        <taxon>Archaea</taxon>
        <taxon>Thermoproteota</taxon>
        <taxon>Thermoprotei</taxon>
        <taxon>Fervidicoccales</taxon>
        <taxon>Fervidicoccaceae</taxon>
        <taxon>Fervidicoccus</taxon>
    </lineage>
</organism>
<dbReference type="HAMAP" id="MF_01508">
    <property type="entry name" value="RfcL"/>
    <property type="match status" value="1"/>
</dbReference>
<dbReference type="CDD" id="cd18140">
    <property type="entry name" value="HLD_clamp_RFC"/>
    <property type="match status" value="1"/>
</dbReference>
<dbReference type="InterPro" id="IPR003959">
    <property type="entry name" value="ATPase_AAA_core"/>
</dbReference>
<gene>
    <name evidence="7" type="primary">rfcL</name>
    <name evidence="10" type="ORF">ENO04_05695</name>
</gene>
<dbReference type="Gene3D" id="3.40.50.300">
    <property type="entry name" value="P-loop containing nucleotide triphosphate hydrolases"/>
    <property type="match status" value="1"/>
</dbReference>
<dbReference type="AlphaFoldDB" id="A0A7C1HX99"/>
<comment type="function">
    <text evidence="7">Part of the RFC clamp loader complex which loads the PCNA sliding clamp onto DNA.</text>
</comment>
<evidence type="ECO:0000256" key="2">
    <source>
        <dbReference type="ARBA" id="ARBA00014793"/>
    </source>
</evidence>
<dbReference type="InterPro" id="IPR047854">
    <property type="entry name" value="RFC_lid"/>
</dbReference>
<keyword evidence="5 7" id="KW-0067">ATP-binding</keyword>
<dbReference type="PANTHER" id="PTHR23389:SF6">
    <property type="entry name" value="REPLICATION FACTOR C SUBUNIT 1"/>
    <property type="match status" value="1"/>
</dbReference>
<keyword evidence="3 7" id="KW-0235">DNA replication</keyword>
<feature type="compositionally biased region" description="Basic and acidic residues" evidence="8">
    <location>
        <begin position="434"/>
        <end position="446"/>
    </location>
</feature>
<evidence type="ECO:0000313" key="10">
    <source>
        <dbReference type="EMBL" id="HDS11086.1"/>
    </source>
</evidence>
<dbReference type="InterPro" id="IPR027417">
    <property type="entry name" value="P-loop_NTPase"/>
</dbReference>
<comment type="similarity">
    <text evidence="1 7">Belongs to the activator 1 small subunits family. RfcL subfamily.</text>
</comment>
<dbReference type="PANTHER" id="PTHR23389">
    <property type="entry name" value="CHROMOSOME TRANSMISSION FIDELITY FACTOR 18"/>
    <property type="match status" value="1"/>
</dbReference>